<evidence type="ECO:0000256" key="1">
    <source>
        <dbReference type="SAM" id="MobiDB-lite"/>
    </source>
</evidence>
<dbReference type="Pfam" id="PF13930">
    <property type="entry name" value="Endonuclea_NS_2"/>
    <property type="match status" value="1"/>
</dbReference>
<evidence type="ECO:0000313" key="5">
    <source>
        <dbReference type="Proteomes" id="UP000461754"/>
    </source>
</evidence>
<reference evidence="4 5" key="1">
    <citation type="submission" date="2019-08" db="EMBL/GenBank/DDBJ databases">
        <title>In-depth cultivation of the pig gut microbiome towards novel bacterial diversity and tailored functional studies.</title>
        <authorList>
            <person name="Wylensek D."/>
            <person name="Hitch T.C.A."/>
            <person name="Clavel T."/>
        </authorList>
    </citation>
    <scope>NUCLEOTIDE SEQUENCE [LARGE SCALE GENOMIC DNA]</scope>
    <source>
        <strain evidence="4 5">RF-744-FAT-4</strain>
    </source>
</reference>
<evidence type="ECO:0000313" key="4">
    <source>
        <dbReference type="EMBL" id="MSS19274.1"/>
    </source>
</evidence>
<dbReference type="Proteomes" id="UP000461754">
    <property type="component" value="Unassembled WGS sequence"/>
</dbReference>
<feature type="signal peptide" evidence="2">
    <location>
        <begin position="1"/>
        <end position="30"/>
    </location>
</feature>
<dbReference type="RefSeq" id="WP_154575674.1">
    <property type="nucleotide sequence ID" value="NZ_VUMO01000002.1"/>
</dbReference>
<evidence type="ECO:0000259" key="3">
    <source>
        <dbReference type="Pfam" id="PF13930"/>
    </source>
</evidence>
<dbReference type="InterPro" id="IPR044927">
    <property type="entry name" value="Endonuclea_NS_2"/>
</dbReference>
<dbReference type="EMBL" id="VUMO01000002">
    <property type="protein sequence ID" value="MSS19274.1"/>
    <property type="molecule type" value="Genomic_DNA"/>
</dbReference>
<organism evidence="4 5">
    <name type="scientific">Pseudoramibacter porci</name>
    <dbReference type="NCBI Taxonomy" id="2606631"/>
    <lineage>
        <taxon>Bacteria</taxon>
        <taxon>Bacillati</taxon>
        <taxon>Bacillota</taxon>
        <taxon>Clostridia</taxon>
        <taxon>Eubacteriales</taxon>
        <taxon>Eubacteriaceae</taxon>
        <taxon>Pseudoramibacter</taxon>
    </lineage>
</organism>
<dbReference type="InterPro" id="IPR044929">
    <property type="entry name" value="DNA/RNA_non-sp_Endonuclease_sf"/>
</dbReference>
<feature type="chain" id="PRO_5030916303" description="Type VII secretion system protein EssD-like domain-containing protein" evidence="2">
    <location>
        <begin position="31"/>
        <end position="330"/>
    </location>
</feature>
<dbReference type="PROSITE" id="PS51257">
    <property type="entry name" value="PROKAR_LIPOPROTEIN"/>
    <property type="match status" value="1"/>
</dbReference>
<proteinExistence type="predicted"/>
<keyword evidence="2" id="KW-0732">Signal</keyword>
<keyword evidence="5" id="KW-1185">Reference proteome</keyword>
<protein>
    <recommendedName>
        <fullName evidence="3">Type VII secretion system protein EssD-like domain-containing protein</fullName>
    </recommendedName>
</protein>
<gene>
    <name evidence="4" type="ORF">FYJ52_02460</name>
</gene>
<dbReference type="Gene3D" id="3.40.570.10">
    <property type="entry name" value="Extracellular Endonuclease, subunit A"/>
    <property type="match status" value="1"/>
</dbReference>
<name>A0A7X2NF22_9FIRM</name>
<dbReference type="AlphaFoldDB" id="A0A7X2NF22"/>
<feature type="domain" description="Type VII secretion system protein EssD-like" evidence="3">
    <location>
        <begin position="88"/>
        <end position="218"/>
    </location>
</feature>
<sequence>MKNKTNVFWHRLAVGIVLSAVLVLSGCGGAAGSQSFDLKNPVTKRTTQVNAKTAADLSQIPNYSGDPYVALNGNKPNFTDSDLTTKSYEHYSDLDSLGRCGVAMACIGRDTMPKAGEKRGSISEVKPTGWHNARYDFVDGKMVYNRCHLIAHELTAENANEKNLITGTRSMNVDGMLPFENMVADYVKETGHHVIYRVTPIFQGNELVARGVQMEGESVEDKGDGILFNVYCYNVEPGVTIDYATGYTRADGSGSTDSASPSNSSTADTSATSSQDDTVQTYVINKRNKKFHKPDCSGVAHMAQANKQTVNAKRSDLINQGYSPCGICKP</sequence>
<dbReference type="Gene3D" id="3.40.10.10">
    <property type="entry name" value="DNA Methylphosphotriester Repair Domain"/>
    <property type="match status" value="1"/>
</dbReference>
<dbReference type="InterPro" id="IPR035451">
    <property type="entry name" value="Ada-like_dom_sf"/>
</dbReference>
<evidence type="ECO:0000256" key="2">
    <source>
        <dbReference type="SAM" id="SignalP"/>
    </source>
</evidence>
<feature type="compositionally biased region" description="Low complexity" evidence="1">
    <location>
        <begin position="251"/>
        <end position="278"/>
    </location>
</feature>
<dbReference type="SUPFAM" id="SSF57884">
    <property type="entry name" value="Ada DNA repair protein, N-terminal domain (N-Ada 10)"/>
    <property type="match status" value="1"/>
</dbReference>
<comment type="caution">
    <text evidence="4">The sequence shown here is derived from an EMBL/GenBank/DDBJ whole genome shotgun (WGS) entry which is preliminary data.</text>
</comment>
<accession>A0A7X2NF22</accession>
<feature type="region of interest" description="Disordered" evidence="1">
    <location>
        <begin position="251"/>
        <end position="279"/>
    </location>
</feature>